<name>A0A5P8M7J5_9LACO</name>
<feature type="region of interest" description="Disordered" evidence="1">
    <location>
        <begin position="20"/>
        <end position="39"/>
    </location>
</feature>
<protein>
    <submittedName>
        <fullName evidence="2">Uncharacterized protein</fullName>
    </submittedName>
</protein>
<dbReference type="AlphaFoldDB" id="A0A5P8M7J5"/>
<sequence>MKIKTMVPAGLRVDTATVTTKNGTASGTPINGSAAQQSDGRTQVTFNTLDLYGTGASAQPNSAQVQLTMTPLIALKDTIQTSVEDTYMQDSDKPVKTSYWADPLPTMSTSIEIIGTQTPATVWIKIPTRSSTPIATLTRDDLRLPAGVTQITRAVWHAADNGLPDTDAQVEQTAETLPLVSIQLKNAGPTKLTANDWVSVGVFYTGKTDSGQTYYWVVNYNLYEPLSTWMPNDNLAKLVAAQIQPALTDYTKLQKSMMPTLTNFVGDGKTWTIAKDPTGLEYATKLQSFTAPGTNATAEQVKDGFRRLITTFATDRGQTGTPATTLITLTLSNYPKEVFIPSVPATVKPNPLPALPALTTFTATQDGLEPAQMSDAKGSDLAAFLSQPAAPKLKTLDVSNNEPVIGNTNPNKLSSLIIGPSTIEKIDQRNMIGPNIPLSLTMDKNDPNTIMITGPKNGTNIIDLRTKLSTLTLADGTVTAFTPNDATSTQVAFFDQSKPNIDLTSLLNSQNPGQVNIKYQDYMSFRPNNTGAGYLRFNYKKDNTVYSVWMPTMIKGQTAIAVSGDLNFGTRRLAAGDYPNDGRNDITGTQSSEGAKPITITTVYNPNPKSQVTVQVTPFAAGSSTVNTFILRLGSHDIPAIGEGGSTVLPELTNDTGLVDTQNYTAVLHVPNTAGILAGQKYSADVTYTLTDGL</sequence>
<evidence type="ECO:0000313" key="3">
    <source>
        <dbReference type="Proteomes" id="UP000326779"/>
    </source>
</evidence>
<dbReference type="KEGG" id="lhb:D1010_13295"/>
<dbReference type="Proteomes" id="UP000326779">
    <property type="component" value="Chromosome"/>
</dbReference>
<dbReference type="InterPro" id="IPR032675">
    <property type="entry name" value="LRR_dom_sf"/>
</dbReference>
<dbReference type="Gene3D" id="3.80.10.10">
    <property type="entry name" value="Ribonuclease Inhibitor"/>
    <property type="match status" value="1"/>
</dbReference>
<dbReference type="RefSeq" id="WP_152261241.1">
    <property type="nucleotide sequence ID" value="NZ_CP045143.1"/>
</dbReference>
<evidence type="ECO:0000313" key="2">
    <source>
        <dbReference type="EMBL" id="QFR24277.1"/>
    </source>
</evidence>
<gene>
    <name evidence="2" type="ORF">D1010_13295</name>
</gene>
<reference evidence="2 3" key="1">
    <citation type="submission" date="2019-10" db="EMBL/GenBank/DDBJ databases">
        <title>The completed genome of Lactobacillus harbinensis M1.</title>
        <authorList>
            <person name="Zheng Y."/>
        </authorList>
    </citation>
    <scope>NUCLEOTIDE SEQUENCE [LARGE SCALE GENOMIC DNA]</scope>
    <source>
        <strain evidence="2 3">M1</strain>
    </source>
</reference>
<proteinExistence type="predicted"/>
<organism evidence="2 3">
    <name type="scientific">Schleiferilactobacillus harbinensis</name>
    <dbReference type="NCBI Taxonomy" id="304207"/>
    <lineage>
        <taxon>Bacteria</taxon>
        <taxon>Bacillati</taxon>
        <taxon>Bacillota</taxon>
        <taxon>Bacilli</taxon>
        <taxon>Lactobacillales</taxon>
        <taxon>Lactobacillaceae</taxon>
        <taxon>Schleiferilactobacillus</taxon>
    </lineage>
</organism>
<evidence type="ECO:0000256" key="1">
    <source>
        <dbReference type="SAM" id="MobiDB-lite"/>
    </source>
</evidence>
<accession>A0A5P8M7J5</accession>
<dbReference type="EMBL" id="CP045143">
    <property type="protein sequence ID" value="QFR24277.1"/>
    <property type="molecule type" value="Genomic_DNA"/>
</dbReference>